<keyword evidence="3" id="KW-1185">Reference proteome</keyword>
<feature type="transmembrane region" description="Helical" evidence="1">
    <location>
        <begin position="382"/>
        <end position="407"/>
    </location>
</feature>
<evidence type="ECO:0000256" key="1">
    <source>
        <dbReference type="SAM" id="Phobius"/>
    </source>
</evidence>
<feature type="transmembrane region" description="Helical" evidence="1">
    <location>
        <begin position="317"/>
        <end position="343"/>
    </location>
</feature>
<keyword evidence="1" id="KW-0472">Membrane</keyword>
<sequence>MKTNEHIFDKSVISIIAEPILLSEPIEKQANLKKLSVARFMNHALAFTSAETIKFQQELSSSDFDFSEKDKKEIGRGASYAITDGLKELQKAAESVPITIELAQKELQELGITEARQQNFILGLVLQSRIGWPFTITRTLQGLLGDAAYEYDTGANLVISSGSTQITYDAKTNCTYLSTATSLKNKHTESLTETAFAEIHSVIAIGANQEATLQEIKICLLPANELTHQALKTNLETFFLKEGLRVEHDLKPSAWKYLKHIVLALTGLAAAGTIGAAIGTAILPGVGTAIGAGFAAAVALLIIGLARMIFGSPLSQLFGAILTSLAAGSIGTGIGALLGTFIFPGLGTGFGALAGACIGTAAGGVFTGFAQIMKGQSVLSKLAGTSLTMAATTAIGGVIGTILGSIFPLAGTLAGMGIGLGLGFAITAVPTLFTLLFVGIKKGIEKLQQNNLQNQAQNVIENKPPLPNTAHVVMSALTNAEREEPRSSLVLPAQSTNPIENECPLKKRGGNAFFKVHLEENSDEVQFSETMPDKMDRNSAI</sequence>
<keyword evidence="1" id="KW-0812">Transmembrane</keyword>
<accession>A0A433JH15</accession>
<protein>
    <submittedName>
        <fullName evidence="2">MFS transporter</fullName>
    </submittedName>
</protein>
<feature type="transmembrane region" description="Helical" evidence="1">
    <location>
        <begin position="413"/>
        <end position="438"/>
    </location>
</feature>
<dbReference type="Proteomes" id="UP000288012">
    <property type="component" value="Unassembled WGS sequence"/>
</dbReference>
<feature type="transmembrane region" description="Helical" evidence="1">
    <location>
        <begin position="349"/>
        <end position="370"/>
    </location>
</feature>
<evidence type="ECO:0000313" key="3">
    <source>
        <dbReference type="Proteomes" id="UP000288012"/>
    </source>
</evidence>
<feature type="transmembrane region" description="Helical" evidence="1">
    <location>
        <begin position="261"/>
        <end position="283"/>
    </location>
</feature>
<evidence type="ECO:0000313" key="2">
    <source>
        <dbReference type="EMBL" id="RUQ81560.1"/>
    </source>
</evidence>
<name>A0A433JH15_9GAMM</name>
<dbReference type="RefSeq" id="WP_127111484.1">
    <property type="nucleotide sequence ID" value="NZ_RZGR01000038.1"/>
</dbReference>
<dbReference type="EMBL" id="RZGR01000038">
    <property type="protein sequence ID" value="RUQ81560.1"/>
    <property type="molecule type" value="Genomic_DNA"/>
</dbReference>
<reference evidence="2 3" key="1">
    <citation type="submission" date="2018-12" db="EMBL/GenBank/DDBJ databases">
        <title>Legionella sp,whole genome shotgun sequence.</title>
        <authorList>
            <person name="Wu H."/>
        </authorList>
    </citation>
    <scope>NUCLEOTIDE SEQUENCE [LARGE SCALE GENOMIC DNA]</scope>
    <source>
        <strain evidence="3">km714</strain>
    </source>
</reference>
<feature type="transmembrane region" description="Helical" evidence="1">
    <location>
        <begin position="289"/>
        <end position="310"/>
    </location>
</feature>
<dbReference type="AlphaFoldDB" id="A0A433JH15"/>
<keyword evidence="1" id="KW-1133">Transmembrane helix</keyword>
<comment type="caution">
    <text evidence="2">The sequence shown here is derived from an EMBL/GenBank/DDBJ whole genome shotgun (WGS) entry which is preliminary data.</text>
</comment>
<proteinExistence type="predicted"/>
<gene>
    <name evidence="2" type="ORF">EKM59_10260</name>
</gene>
<organism evidence="2 3">
    <name type="scientific">Legionella septentrionalis</name>
    <dbReference type="NCBI Taxonomy" id="2498109"/>
    <lineage>
        <taxon>Bacteria</taxon>
        <taxon>Pseudomonadati</taxon>
        <taxon>Pseudomonadota</taxon>
        <taxon>Gammaproteobacteria</taxon>
        <taxon>Legionellales</taxon>
        <taxon>Legionellaceae</taxon>
        <taxon>Legionella</taxon>
    </lineage>
</organism>